<dbReference type="GO" id="GO:0005886">
    <property type="term" value="C:plasma membrane"/>
    <property type="evidence" value="ECO:0007669"/>
    <property type="project" value="TreeGrafter"/>
</dbReference>
<dbReference type="RefSeq" id="WP_090492906.1">
    <property type="nucleotide sequence ID" value="NZ_BJVY01000039.1"/>
</dbReference>
<dbReference type="PANTHER" id="PTHR43652:SF1">
    <property type="entry name" value="RESPONSE REGULATOR"/>
    <property type="match status" value="1"/>
</dbReference>
<dbReference type="Gene3D" id="3.30.70.1450">
    <property type="entry name" value="Regulator of K+ conductance, C-terminal domain"/>
    <property type="match status" value="2"/>
</dbReference>
<comment type="caution">
    <text evidence="9">The sequence shown here is derived from an EMBL/GenBank/DDBJ whole genome shotgun (WGS) entry which is preliminary data.</text>
</comment>
<feature type="transmembrane region" description="Helical" evidence="7">
    <location>
        <begin position="173"/>
        <end position="196"/>
    </location>
</feature>
<dbReference type="GO" id="GO:0008324">
    <property type="term" value="F:monoatomic cation transmembrane transporter activity"/>
    <property type="evidence" value="ECO:0007669"/>
    <property type="project" value="InterPro"/>
</dbReference>
<dbReference type="InterPro" id="IPR004680">
    <property type="entry name" value="Cit_transptr-like_dom"/>
</dbReference>
<dbReference type="EMBL" id="FNAJ01000012">
    <property type="protein sequence ID" value="SDE81539.1"/>
    <property type="molecule type" value="Genomic_DNA"/>
</dbReference>
<evidence type="ECO:0000256" key="4">
    <source>
        <dbReference type="ARBA" id="ARBA00022737"/>
    </source>
</evidence>
<dbReference type="Pfam" id="PF02080">
    <property type="entry name" value="TrkA_C"/>
    <property type="match status" value="1"/>
</dbReference>
<sequence>MTPPALITLGVLAVSLVLFVSDRVRLDIVALLALLSLLLFDIVPVEDALAGFSNPVVIMLVGLFVIGGAITETGLAGWLGQRLGHLAGEGEGRTIAVVMLATAALSAFMSSTGTVAILMPVVGTLALRRGIAPARIYLPFAFAAHLGSMLTLISTPPNLIVSGALRDAGHEPFRFFTFFPIGVVMLAAGMLFLIFAGKYLLPSAAQGQVAAQAVLSPEDFATEYGLGTLLHALRVPRGSKLVGRTLGEANLRSAHAVNVVGISLMGAAHPVVPHRPFGADEILVVQGHEDAVVATVEHWGLERLPSLQSLSLPPEESLAEVVIPRRSALAGRTLRQARFRDQFRATVLAIRRGTDAVVDASSPALKDFTLRRGDTLLVKGRKKHLRNLSEARKDLILLAEPDPRTDRLADPRRAALTVIITLAMLTVMALGLLPNVVAVLLAAVAMVLTGCVRSADVYRTVNWESVVLIAGMFPLATALERTGVTQLAVAGLERLFTGASPHAVLAVLAIVTSTLGLFISNTATAVLVAPVALRIAESMELRPEPLLMAVAITASAAFATPIASPVNTLVMSPGGYRFADYARVGIPLQVLIVALAVLVVPWVLPF</sequence>
<dbReference type="PANTHER" id="PTHR43652">
    <property type="entry name" value="BASIC AMINO ACID ANTIPORTER YFCC-RELATED"/>
    <property type="match status" value="1"/>
</dbReference>
<organism evidence="9 12">
    <name type="scientific">Myxococcus virescens</name>
    <dbReference type="NCBI Taxonomy" id="83456"/>
    <lineage>
        <taxon>Bacteria</taxon>
        <taxon>Pseudomonadati</taxon>
        <taxon>Myxococcota</taxon>
        <taxon>Myxococcia</taxon>
        <taxon>Myxococcales</taxon>
        <taxon>Cystobacterineae</taxon>
        <taxon>Myxococcaceae</taxon>
        <taxon>Myxococcus</taxon>
    </lineage>
</organism>
<dbReference type="PROSITE" id="PS01271">
    <property type="entry name" value="NA_SULFATE"/>
    <property type="match status" value="1"/>
</dbReference>
<evidence type="ECO:0000256" key="5">
    <source>
        <dbReference type="ARBA" id="ARBA00022989"/>
    </source>
</evidence>
<dbReference type="InterPro" id="IPR051679">
    <property type="entry name" value="DASS-Related_Transporters"/>
</dbReference>
<dbReference type="InterPro" id="IPR036721">
    <property type="entry name" value="RCK_C_sf"/>
</dbReference>
<evidence type="ECO:0000259" key="8">
    <source>
        <dbReference type="PROSITE" id="PS51202"/>
    </source>
</evidence>
<dbReference type="GO" id="GO:0006813">
    <property type="term" value="P:potassium ion transport"/>
    <property type="evidence" value="ECO:0007669"/>
    <property type="project" value="InterPro"/>
</dbReference>
<keyword evidence="2" id="KW-0813">Transport</keyword>
<keyword evidence="4" id="KW-0677">Repeat</keyword>
<feature type="transmembrane region" description="Helical" evidence="7">
    <location>
        <begin position="545"/>
        <end position="564"/>
    </location>
</feature>
<evidence type="ECO:0000256" key="7">
    <source>
        <dbReference type="SAM" id="Phobius"/>
    </source>
</evidence>
<keyword evidence="6 7" id="KW-0472">Membrane</keyword>
<dbReference type="EMBL" id="BJVY01000039">
    <property type="protein sequence ID" value="GEL73848.1"/>
    <property type="molecule type" value="Genomic_DNA"/>
</dbReference>
<feature type="transmembrane region" description="Helical" evidence="7">
    <location>
        <begin position="95"/>
        <end position="122"/>
    </location>
</feature>
<dbReference type="Proteomes" id="UP000321224">
    <property type="component" value="Unassembled WGS sequence"/>
</dbReference>
<gene>
    <name evidence="9" type="ORF">MVI01_56320</name>
    <name evidence="10" type="ORF">SAMN04488504_112137</name>
</gene>
<feature type="domain" description="RCK C-terminal" evidence="8">
    <location>
        <begin position="218"/>
        <end position="302"/>
    </location>
</feature>
<evidence type="ECO:0000256" key="1">
    <source>
        <dbReference type="ARBA" id="ARBA00004141"/>
    </source>
</evidence>
<protein>
    <submittedName>
        <fullName evidence="9">SLC13 family permease</fullName>
    </submittedName>
    <submittedName>
        <fullName evidence="10">TrkA-C domain-containing protein</fullName>
    </submittedName>
</protein>
<keyword evidence="3 7" id="KW-0812">Transmembrane</keyword>
<dbReference type="Pfam" id="PF03600">
    <property type="entry name" value="CitMHS"/>
    <property type="match status" value="1"/>
</dbReference>
<evidence type="ECO:0000256" key="3">
    <source>
        <dbReference type="ARBA" id="ARBA00022692"/>
    </source>
</evidence>
<evidence type="ECO:0000256" key="2">
    <source>
        <dbReference type="ARBA" id="ARBA00022448"/>
    </source>
</evidence>
<evidence type="ECO:0000313" key="11">
    <source>
        <dbReference type="Proteomes" id="UP000198717"/>
    </source>
</evidence>
<dbReference type="SUPFAM" id="SSF116726">
    <property type="entry name" value="TrkA C-terminal domain-like"/>
    <property type="match status" value="2"/>
</dbReference>
<dbReference type="Proteomes" id="UP000198717">
    <property type="component" value="Unassembled WGS sequence"/>
</dbReference>
<feature type="transmembrane region" description="Helical" evidence="7">
    <location>
        <begin position="504"/>
        <end position="533"/>
    </location>
</feature>
<evidence type="ECO:0000313" key="10">
    <source>
        <dbReference type="EMBL" id="SDE81539.1"/>
    </source>
</evidence>
<proteinExistence type="predicted"/>
<reference evidence="10 11" key="1">
    <citation type="submission" date="2016-10" db="EMBL/GenBank/DDBJ databases">
        <authorList>
            <person name="Varghese N."/>
            <person name="Submissions S."/>
        </authorList>
    </citation>
    <scope>NUCLEOTIDE SEQUENCE [LARGE SCALE GENOMIC DNA]</scope>
    <source>
        <strain evidence="10 11">DSM 2260</strain>
    </source>
</reference>
<feature type="transmembrane region" description="Helical" evidence="7">
    <location>
        <begin position="584"/>
        <end position="604"/>
    </location>
</feature>
<evidence type="ECO:0000256" key="6">
    <source>
        <dbReference type="ARBA" id="ARBA00023136"/>
    </source>
</evidence>
<feature type="transmembrane region" description="Helical" evidence="7">
    <location>
        <begin position="29"/>
        <end position="49"/>
    </location>
</feature>
<dbReference type="InterPro" id="IPR031312">
    <property type="entry name" value="Na/sul_symport_CS"/>
</dbReference>
<keyword evidence="11" id="KW-1185">Reference proteome</keyword>
<evidence type="ECO:0000313" key="12">
    <source>
        <dbReference type="Proteomes" id="UP000321224"/>
    </source>
</evidence>
<dbReference type="InterPro" id="IPR006037">
    <property type="entry name" value="RCK_C"/>
</dbReference>
<reference evidence="9 12" key="2">
    <citation type="submission" date="2019-07" db="EMBL/GenBank/DDBJ databases">
        <title>Whole genome shotgun sequence of Myxococcus virescens NBRC 100334.</title>
        <authorList>
            <person name="Hosoyama A."/>
            <person name="Uohara A."/>
            <person name="Ohji S."/>
            <person name="Ichikawa N."/>
        </authorList>
    </citation>
    <scope>NUCLEOTIDE SEQUENCE [LARGE SCALE GENOMIC DNA]</scope>
    <source>
        <strain evidence="9 12">NBRC 100334</strain>
    </source>
</reference>
<dbReference type="AlphaFoldDB" id="A0A511HJV1"/>
<feature type="transmembrane region" description="Helical" evidence="7">
    <location>
        <begin position="134"/>
        <end position="153"/>
    </location>
</feature>
<feature type="domain" description="RCK C-terminal" evidence="8">
    <location>
        <begin position="305"/>
        <end position="394"/>
    </location>
</feature>
<accession>A0A511HJV1</accession>
<name>A0A511HJV1_9BACT</name>
<feature type="transmembrane region" description="Helical" evidence="7">
    <location>
        <begin position="439"/>
        <end position="458"/>
    </location>
</feature>
<keyword evidence="5 7" id="KW-1133">Transmembrane helix</keyword>
<dbReference type="PROSITE" id="PS51202">
    <property type="entry name" value="RCK_C"/>
    <property type="match status" value="2"/>
</dbReference>
<comment type="subcellular location">
    <subcellularLocation>
        <location evidence="1">Membrane</location>
        <topology evidence="1">Multi-pass membrane protein</topology>
    </subcellularLocation>
</comment>
<feature type="transmembrane region" description="Helical" evidence="7">
    <location>
        <begin position="56"/>
        <end position="75"/>
    </location>
</feature>
<evidence type="ECO:0000313" key="9">
    <source>
        <dbReference type="EMBL" id="GEL73848.1"/>
    </source>
</evidence>